<name>A0A9P0FJV3_BRAAE</name>
<dbReference type="InterPro" id="IPR002347">
    <property type="entry name" value="SDR_fam"/>
</dbReference>
<protein>
    <recommendedName>
        <fullName evidence="6">15-hydroxyprostaglandin dehydrogenase [NAD(+)]-like</fullName>
    </recommendedName>
</protein>
<evidence type="ECO:0000256" key="1">
    <source>
        <dbReference type="ARBA" id="ARBA00006484"/>
    </source>
</evidence>
<evidence type="ECO:0000313" key="4">
    <source>
        <dbReference type="EMBL" id="CAH0557984.1"/>
    </source>
</evidence>
<dbReference type="InterPro" id="IPR020904">
    <property type="entry name" value="Sc_DH/Rdtase_CS"/>
</dbReference>
<evidence type="ECO:0000256" key="2">
    <source>
        <dbReference type="ARBA" id="ARBA00023002"/>
    </source>
</evidence>
<organism evidence="4 5">
    <name type="scientific">Brassicogethes aeneus</name>
    <name type="common">Rape pollen beetle</name>
    <name type="synonym">Meligethes aeneus</name>
    <dbReference type="NCBI Taxonomy" id="1431903"/>
    <lineage>
        <taxon>Eukaryota</taxon>
        <taxon>Metazoa</taxon>
        <taxon>Ecdysozoa</taxon>
        <taxon>Arthropoda</taxon>
        <taxon>Hexapoda</taxon>
        <taxon>Insecta</taxon>
        <taxon>Pterygota</taxon>
        <taxon>Neoptera</taxon>
        <taxon>Endopterygota</taxon>
        <taxon>Coleoptera</taxon>
        <taxon>Polyphaga</taxon>
        <taxon>Cucujiformia</taxon>
        <taxon>Nitidulidae</taxon>
        <taxon>Meligethinae</taxon>
        <taxon>Brassicogethes</taxon>
    </lineage>
</organism>
<dbReference type="AlphaFoldDB" id="A0A9P0FJV3"/>
<evidence type="ECO:0000313" key="5">
    <source>
        <dbReference type="Proteomes" id="UP001154078"/>
    </source>
</evidence>
<reference evidence="4" key="1">
    <citation type="submission" date="2021-12" db="EMBL/GenBank/DDBJ databases">
        <authorList>
            <person name="King R."/>
        </authorList>
    </citation>
    <scope>NUCLEOTIDE SEQUENCE</scope>
</reference>
<evidence type="ECO:0008006" key="6">
    <source>
        <dbReference type="Google" id="ProtNLM"/>
    </source>
</evidence>
<evidence type="ECO:0000256" key="3">
    <source>
        <dbReference type="RuleBase" id="RU000363"/>
    </source>
</evidence>
<proteinExistence type="inferred from homology"/>
<dbReference type="PRINTS" id="PR00080">
    <property type="entry name" value="SDRFAMILY"/>
</dbReference>
<keyword evidence="2" id="KW-0560">Oxidoreductase</keyword>
<dbReference type="PROSITE" id="PS00061">
    <property type="entry name" value="ADH_SHORT"/>
    <property type="match status" value="1"/>
</dbReference>
<dbReference type="Pfam" id="PF00106">
    <property type="entry name" value="adh_short"/>
    <property type="match status" value="1"/>
</dbReference>
<dbReference type="InterPro" id="IPR036291">
    <property type="entry name" value="NAD(P)-bd_dom_sf"/>
</dbReference>
<dbReference type="SUPFAM" id="SSF51735">
    <property type="entry name" value="NAD(P)-binding Rossmann-fold domains"/>
    <property type="match status" value="1"/>
</dbReference>
<dbReference type="PANTHER" id="PTHR44229">
    <property type="entry name" value="15-HYDROXYPROSTAGLANDIN DEHYDROGENASE [NAD(+)]"/>
    <property type="match status" value="1"/>
</dbReference>
<dbReference type="OrthoDB" id="417891at2759"/>
<dbReference type="PANTHER" id="PTHR44229:SF8">
    <property type="entry name" value="ALCOHOL DEHYDROGENASE-RELATED"/>
    <property type="match status" value="1"/>
</dbReference>
<sequence length="248" mass="27292">MVFEIKNKVALVTGGASGIGFEYCRELLKNGAKAVTIADVNEALGDNALLEVKKEFGENRAIFVKTDVSNKEEFENAFKKTVQAFKNIDILINNAAVFDPPWERIVAVNVNGTINGNLLAQSYLPKHRTSEDQAALIVNVGSMAGLNPYSLLPVYSATKFAIQGLTRTLGDPKFNDCTKLRIIGIFPGATDTPKMKLFALEHKWEEKGYEMQSPKQCAEAAMVALKNAESGSIWVVDEGKTYEYKFSN</sequence>
<gene>
    <name evidence="4" type="ORF">MELIAE_LOCUS8566</name>
</gene>
<dbReference type="PRINTS" id="PR00081">
    <property type="entry name" value="GDHRDH"/>
</dbReference>
<dbReference type="GO" id="GO:0005737">
    <property type="term" value="C:cytoplasm"/>
    <property type="evidence" value="ECO:0007669"/>
    <property type="project" value="TreeGrafter"/>
</dbReference>
<keyword evidence="5" id="KW-1185">Reference proteome</keyword>
<dbReference type="EMBL" id="OV121136">
    <property type="protein sequence ID" value="CAH0557984.1"/>
    <property type="molecule type" value="Genomic_DNA"/>
</dbReference>
<dbReference type="Proteomes" id="UP001154078">
    <property type="component" value="Chromosome 5"/>
</dbReference>
<accession>A0A9P0FJV3</accession>
<comment type="similarity">
    <text evidence="1 3">Belongs to the short-chain dehydrogenases/reductases (SDR) family.</text>
</comment>
<dbReference type="Gene3D" id="3.40.50.720">
    <property type="entry name" value="NAD(P)-binding Rossmann-like Domain"/>
    <property type="match status" value="1"/>
</dbReference>
<dbReference type="GO" id="GO:0016616">
    <property type="term" value="F:oxidoreductase activity, acting on the CH-OH group of donors, NAD or NADP as acceptor"/>
    <property type="evidence" value="ECO:0007669"/>
    <property type="project" value="TreeGrafter"/>
</dbReference>